<gene>
    <name evidence="2" type="ORF">SAMN04487962_11433</name>
</gene>
<name>A0A1I0FUM1_9GAMM</name>
<feature type="domain" description="GST N-terminal" evidence="1">
    <location>
        <begin position="1"/>
        <end position="81"/>
    </location>
</feature>
<dbReference type="PANTHER" id="PTHR42673">
    <property type="entry name" value="MALEYLACETOACETATE ISOMERASE"/>
    <property type="match status" value="1"/>
</dbReference>
<dbReference type="RefSeq" id="WP_091853182.1">
    <property type="nucleotide sequence ID" value="NZ_FOHZ01000014.1"/>
</dbReference>
<dbReference type="InterPro" id="IPR004045">
    <property type="entry name" value="Glutathione_S-Trfase_N"/>
</dbReference>
<reference evidence="3" key="1">
    <citation type="submission" date="2016-10" db="EMBL/GenBank/DDBJ databases">
        <authorList>
            <person name="Varghese N."/>
            <person name="Submissions S."/>
        </authorList>
    </citation>
    <scope>NUCLEOTIDE SEQUENCE [LARGE SCALE GENOMIC DNA]</scope>
    <source>
        <strain evidence="3">CGMCC 1.6489</strain>
    </source>
</reference>
<accession>A0A1I0FUM1</accession>
<dbReference type="Gene3D" id="1.20.1050.10">
    <property type="match status" value="1"/>
</dbReference>
<dbReference type="OrthoDB" id="5242791at2"/>
<dbReference type="Proteomes" id="UP000198762">
    <property type="component" value="Unassembled WGS sequence"/>
</dbReference>
<dbReference type="AlphaFoldDB" id="A0A1I0FUM1"/>
<dbReference type="GO" id="GO:0006749">
    <property type="term" value="P:glutathione metabolic process"/>
    <property type="evidence" value="ECO:0007669"/>
    <property type="project" value="TreeGrafter"/>
</dbReference>
<protein>
    <submittedName>
        <fullName evidence="2">Glutathione S-transferase</fullName>
    </submittedName>
</protein>
<dbReference type="SUPFAM" id="SSF52833">
    <property type="entry name" value="Thioredoxin-like"/>
    <property type="match status" value="1"/>
</dbReference>
<dbReference type="GO" id="GO:0006559">
    <property type="term" value="P:L-phenylalanine catabolic process"/>
    <property type="evidence" value="ECO:0007669"/>
    <property type="project" value="TreeGrafter"/>
</dbReference>
<dbReference type="PROSITE" id="PS50404">
    <property type="entry name" value="GST_NTER"/>
    <property type="match status" value="1"/>
</dbReference>
<dbReference type="PANTHER" id="PTHR42673:SF4">
    <property type="entry name" value="MALEYLACETOACETATE ISOMERASE"/>
    <property type="match status" value="1"/>
</dbReference>
<dbReference type="GO" id="GO:0004364">
    <property type="term" value="F:glutathione transferase activity"/>
    <property type="evidence" value="ECO:0007669"/>
    <property type="project" value="TreeGrafter"/>
</dbReference>
<keyword evidence="2" id="KW-0808">Transferase</keyword>
<keyword evidence="3" id="KW-1185">Reference proteome</keyword>
<evidence type="ECO:0000313" key="3">
    <source>
        <dbReference type="Proteomes" id="UP000198762"/>
    </source>
</evidence>
<dbReference type="Gene3D" id="3.40.30.10">
    <property type="entry name" value="Glutaredoxin"/>
    <property type="match status" value="1"/>
</dbReference>
<evidence type="ECO:0000313" key="2">
    <source>
        <dbReference type="EMBL" id="SET61271.1"/>
    </source>
</evidence>
<evidence type="ECO:0000259" key="1">
    <source>
        <dbReference type="PROSITE" id="PS50404"/>
    </source>
</evidence>
<organism evidence="2 3">
    <name type="scientific">Marinobacter segnicrescens</name>
    <dbReference type="NCBI Taxonomy" id="430453"/>
    <lineage>
        <taxon>Bacteria</taxon>
        <taxon>Pseudomonadati</taxon>
        <taxon>Pseudomonadota</taxon>
        <taxon>Gammaproteobacteria</taxon>
        <taxon>Pseudomonadales</taxon>
        <taxon>Marinobacteraceae</taxon>
        <taxon>Marinobacter</taxon>
    </lineage>
</organism>
<proteinExistence type="predicted"/>
<dbReference type="EMBL" id="FOHZ01000014">
    <property type="protein sequence ID" value="SET61271.1"/>
    <property type="molecule type" value="Genomic_DNA"/>
</dbReference>
<dbReference type="SUPFAM" id="SSF47616">
    <property type="entry name" value="GST C-terminal domain-like"/>
    <property type="match status" value="1"/>
</dbReference>
<dbReference type="InterPro" id="IPR036282">
    <property type="entry name" value="Glutathione-S-Trfase_C_sf"/>
</dbReference>
<dbReference type="GO" id="GO:0016034">
    <property type="term" value="F:maleylacetoacetate isomerase activity"/>
    <property type="evidence" value="ECO:0007669"/>
    <property type="project" value="TreeGrafter"/>
</dbReference>
<dbReference type="STRING" id="430453.SAMN04487962_11433"/>
<sequence>MPLKLYQFAISHYSEKVRWALDFKGIGYEPEYLLPGMHGKVIRGLTGGKATSVPVLVDSGKAIQGSVEILDHLDSAFADNALLPEAPDERASALAWEKRLDEEAGPAVRTFAYHHLLQRPKVVAPLLTAKTAFWNQYLLRLGFSRVDETMRELMNINEKTAARAQTVIESLLEEINAVYQEGRYLAGPGFSRADMTAGALFAPLFMPSQYPVPWPRPGRLPPGLREWHQQKGSLLEPVANCYRKHR</sequence>
<dbReference type="CDD" id="cd00299">
    <property type="entry name" value="GST_C_family"/>
    <property type="match status" value="1"/>
</dbReference>
<dbReference type="Pfam" id="PF13417">
    <property type="entry name" value="GST_N_3"/>
    <property type="match status" value="1"/>
</dbReference>
<dbReference type="CDD" id="cd00570">
    <property type="entry name" value="GST_N_family"/>
    <property type="match status" value="1"/>
</dbReference>
<dbReference type="InterPro" id="IPR036249">
    <property type="entry name" value="Thioredoxin-like_sf"/>
</dbReference>